<dbReference type="Proteomes" id="UP000264605">
    <property type="component" value="Plasmid unnamed2"/>
</dbReference>
<dbReference type="EMBL" id="CP032092">
    <property type="protein sequence ID" value="AXV67676.1"/>
    <property type="molecule type" value="Genomic_DNA"/>
</dbReference>
<keyword evidence="2" id="KW-0614">Plasmid</keyword>
<accession>A0AAD0SBA6</accession>
<dbReference type="GeneID" id="99507827"/>
<evidence type="ECO:0000313" key="3">
    <source>
        <dbReference type="Proteomes" id="UP000264605"/>
    </source>
</evidence>
<keyword evidence="1" id="KW-1133">Transmembrane helix</keyword>
<gene>
    <name evidence="2" type="ORF">D0907_20305</name>
</gene>
<dbReference type="KEGG" id="pdj:D0907_20305"/>
<protein>
    <submittedName>
        <fullName evidence="2">Uncharacterized protein</fullName>
    </submittedName>
</protein>
<feature type="transmembrane region" description="Helical" evidence="1">
    <location>
        <begin position="12"/>
        <end position="36"/>
    </location>
</feature>
<dbReference type="RefSeq" id="WP_118845460.1">
    <property type="nucleotide sequence ID" value="NZ_CP032092.1"/>
</dbReference>
<dbReference type="AlphaFoldDB" id="A0AAD0SBA6"/>
<keyword evidence="1" id="KW-0472">Membrane</keyword>
<geneLocation type="plasmid" evidence="2 3">
    <name>unnamed2</name>
</geneLocation>
<proteinExistence type="predicted"/>
<reference evidence="2 3" key="1">
    <citation type="submission" date="2018-08" db="EMBL/GenBank/DDBJ databases">
        <title>Draft genome sequence of Pseudoalteromonas donghaensis HJ51.</title>
        <authorList>
            <person name="Oh J."/>
            <person name="Roh D."/>
        </authorList>
    </citation>
    <scope>NUCLEOTIDE SEQUENCE [LARGE SCALE GENOMIC DNA]</scope>
    <source>
        <strain evidence="2 3">HJ51</strain>
        <plasmid evidence="2 3">unnamed2</plasmid>
    </source>
</reference>
<organism evidence="2 3">
    <name type="scientific">Pseudoalteromonas lipolytica</name>
    <dbReference type="NCBI Taxonomy" id="570156"/>
    <lineage>
        <taxon>Bacteria</taxon>
        <taxon>Pseudomonadati</taxon>
        <taxon>Pseudomonadota</taxon>
        <taxon>Gammaproteobacteria</taxon>
        <taxon>Alteromonadales</taxon>
        <taxon>Pseudoalteromonadaceae</taxon>
        <taxon>Pseudoalteromonas</taxon>
    </lineage>
</organism>
<keyword evidence="1" id="KW-0812">Transmembrane</keyword>
<evidence type="ECO:0000313" key="2">
    <source>
        <dbReference type="EMBL" id="AXV67676.1"/>
    </source>
</evidence>
<name>A0AAD0SBA6_9GAMM</name>
<evidence type="ECO:0000256" key="1">
    <source>
        <dbReference type="SAM" id="Phobius"/>
    </source>
</evidence>
<sequence length="152" mass="17148">MDSQQYSMAERWLNLFELCLGLMFFSAGAFYAYLFCMTGKTDFILLFVTFIGFVAGIAMIGRAIVCMSAWHSHHNQRSCNRMFTLKRIGHDDVKLSDVKTLEDTVRKLVSSYASIRITKKSGLNNVIFVTVENGVVKDTYTGELIDFEALGS</sequence>
<feature type="transmembrane region" description="Helical" evidence="1">
    <location>
        <begin position="43"/>
        <end position="70"/>
    </location>
</feature>